<comment type="caution">
    <text evidence="3">The sequence shown here is derived from an EMBL/GenBank/DDBJ whole genome shotgun (WGS) entry which is preliminary data.</text>
</comment>
<evidence type="ECO:0000313" key="4">
    <source>
        <dbReference type="Proteomes" id="UP001597480"/>
    </source>
</evidence>
<organism evidence="3 4">
    <name type="scientific">Flavobacterium suzhouense</name>
    <dbReference type="NCBI Taxonomy" id="1529638"/>
    <lineage>
        <taxon>Bacteria</taxon>
        <taxon>Pseudomonadati</taxon>
        <taxon>Bacteroidota</taxon>
        <taxon>Flavobacteriia</taxon>
        <taxon>Flavobacteriales</taxon>
        <taxon>Flavobacteriaceae</taxon>
        <taxon>Flavobacterium</taxon>
    </lineage>
</organism>
<protein>
    <recommendedName>
        <fullName evidence="2">DUF5723 domain-containing protein</fullName>
    </recommendedName>
</protein>
<feature type="chain" id="PRO_5046952179" description="DUF5723 domain-containing protein" evidence="1">
    <location>
        <begin position="19"/>
        <end position="457"/>
    </location>
</feature>
<evidence type="ECO:0000256" key="1">
    <source>
        <dbReference type="SAM" id="SignalP"/>
    </source>
</evidence>
<keyword evidence="1" id="KW-0732">Signal</keyword>
<dbReference type="RefSeq" id="WP_379821394.1">
    <property type="nucleotide sequence ID" value="NZ_JBHUMD010000026.1"/>
</dbReference>
<name>A0ABW5NVJ2_9FLAO</name>
<feature type="signal peptide" evidence="1">
    <location>
        <begin position="1"/>
        <end position="18"/>
    </location>
</feature>
<evidence type="ECO:0000259" key="2">
    <source>
        <dbReference type="Pfam" id="PF18990"/>
    </source>
</evidence>
<accession>A0ABW5NVJ2</accession>
<gene>
    <name evidence="3" type="ORF">ACFSR3_12590</name>
</gene>
<proteinExistence type="predicted"/>
<evidence type="ECO:0000313" key="3">
    <source>
        <dbReference type="EMBL" id="MFD2602900.1"/>
    </source>
</evidence>
<dbReference type="Pfam" id="PF18990">
    <property type="entry name" value="DUF5723"/>
    <property type="match status" value="1"/>
</dbReference>
<dbReference type="InterPro" id="IPR043781">
    <property type="entry name" value="DUF5723"/>
</dbReference>
<feature type="domain" description="DUF5723" evidence="2">
    <location>
        <begin position="44"/>
        <end position="433"/>
    </location>
</feature>
<sequence>MKRPLLFIFTLLSTGLYAQEHFSGINTSRRTGIINAVVNPAELTNLKNDHEVNVLNLSVNVSNNKVKMSDLFDSDTDFEELIFSGSEPVNMSTDVEILGPAYAFKHEKWAFAVTTAAKIKANIIDVSPELGRALTTDPTITDAVDIINTNYNQRVSGTAWGEIGFSVARDIYVTEEHKISGGVTFKLLFPGSYANMSADQFKGRVTIGTDVVNHPENVGDMVLKDGEANLNFAYSGSLANGFNDMSNFTDFFAGGLNGFAADLGFNYRWKDVNSDDNGYKLNAGVSVRNLGKMTFKDDNNVSNNYTLAMQPGDELNLSQFEDVETIEEVEDLLLQSGLVTLDETNRDFKVKLPSVLSVYGDVKVYNQWYVTGFLQQKLNKANNNAQIAVQNVFTVTPRYSTEKFEAYVPFSTNEISGFTTGVGFRVGGFYMGSGSAITALISDSKQVDAYLGFRFGF</sequence>
<keyword evidence="4" id="KW-1185">Reference proteome</keyword>
<reference evidence="4" key="1">
    <citation type="journal article" date="2019" name="Int. J. Syst. Evol. Microbiol.">
        <title>The Global Catalogue of Microorganisms (GCM) 10K type strain sequencing project: providing services to taxonomists for standard genome sequencing and annotation.</title>
        <authorList>
            <consortium name="The Broad Institute Genomics Platform"/>
            <consortium name="The Broad Institute Genome Sequencing Center for Infectious Disease"/>
            <person name="Wu L."/>
            <person name="Ma J."/>
        </authorList>
    </citation>
    <scope>NUCLEOTIDE SEQUENCE [LARGE SCALE GENOMIC DNA]</scope>
    <source>
        <strain evidence="4">KCTC 42107</strain>
    </source>
</reference>
<dbReference type="EMBL" id="JBHUMD010000026">
    <property type="protein sequence ID" value="MFD2602900.1"/>
    <property type="molecule type" value="Genomic_DNA"/>
</dbReference>
<dbReference type="Proteomes" id="UP001597480">
    <property type="component" value="Unassembled WGS sequence"/>
</dbReference>